<dbReference type="Pfam" id="PF01693">
    <property type="entry name" value="Cauli_VI"/>
    <property type="match status" value="1"/>
</dbReference>
<dbReference type="AlphaFoldDB" id="A0A9P6H556"/>
<organism evidence="3 4">
    <name type="scientific">Thelephora terrestris</name>
    <dbReference type="NCBI Taxonomy" id="56493"/>
    <lineage>
        <taxon>Eukaryota</taxon>
        <taxon>Fungi</taxon>
        <taxon>Dikarya</taxon>
        <taxon>Basidiomycota</taxon>
        <taxon>Agaricomycotina</taxon>
        <taxon>Agaricomycetes</taxon>
        <taxon>Thelephorales</taxon>
        <taxon>Thelephoraceae</taxon>
        <taxon>Thelephora</taxon>
    </lineage>
</organism>
<dbReference type="InterPro" id="IPR011320">
    <property type="entry name" value="RNase_H1_N"/>
</dbReference>
<feature type="region of interest" description="Disordered" evidence="1">
    <location>
        <begin position="175"/>
        <end position="215"/>
    </location>
</feature>
<accession>A0A9P6H556</accession>
<feature type="compositionally biased region" description="Polar residues" evidence="1">
    <location>
        <begin position="125"/>
        <end position="138"/>
    </location>
</feature>
<gene>
    <name evidence="3" type="ORF">BJ322DRAFT_1113008</name>
</gene>
<proteinExistence type="predicted"/>
<evidence type="ECO:0000256" key="1">
    <source>
        <dbReference type="SAM" id="MobiDB-lite"/>
    </source>
</evidence>
<evidence type="ECO:0000313" key="3">
    <source>
        <dbReference type="EMBL" id="KAF9779707.1"/>
    </source>
</evidence>
<keyword evidence="4" id="KW-1185">Reference proteome</keyword>
<feature type="compositionally biased region" description="Low complexity" evidence="1">
    <location>
        <begin position="204"/>
        <end position="215"/>
    </location>
</feature>
<comment type="caution">
    <text evidence="3">The sequence shown here is derived from an EMBL/GenBank/DDBJ whole genome shotgun (WGS) entry which is preliminary data.</text>
</comment>
<feature type="region of interest" description="Disordered" evidence="1">
    <location>
        <begin position="59"/>
        <end position="162"/>
    </location>
</feature>
<dbReference type="Proteomes" id="UP000736335">
    <property type="component" value="Unassembled WGS sequence"/>
</dbReference>
<reference evidence="3" key="1">
    <citation type="journal article" date="2020" name="Nat. Commun.">
        <title>Large-scale genome sequencing of mycorrhizal fungi provides insights into the early evolution of symbiotic traits.</title>
        <authorList>
            <person name="Miyauchi S."/>
            <person name="Kiss E."/>
            <person name="Kuo A."/>
            <person name="Drula E."/>
            <person name="Kohler A."/>
            <person name="Sanchez-Garcia M."/>
            <person name="Morin E."/>
            <person name="Andreopoulos B."/>
            <person name="Barry K.W."/>
            <person name="Bonito G."/>
            <person name="Buee M."/>
            <person name="Carver A."/>
            <person name="Chen C."/>
            <person name="Cichocki N."/>
            <person name="Clum A."/>
            <person name="Culley D."/>
            <person name="Crous P.W."/>
            <person name="Fauchery L."/>
            <person name="Girlanda M."/>
            <person name="Hayes R.D."/>
            <person name="Keri Z."/>
            <person name="LaButti K."/>
            <person name="Lipzen A."/>
            <person name="Lombard V."/>
            <person name="Magnuson J."/>
            <person name="Maillard F."/>
            <person name="Murat C."/>
            <person name="Nolan M."/>
            <person name="Ohm R.A."/>
            <person name="Pangilinan J."/>
            <person name="Pereira M.F."/>
            <person name="Perotto S."/>
            <person name="Peter M."/>
            <person name="Pfister S."/>
            <person name="Riley R."/>
            <person name="Sitrit Y."/>
            <person name="Stielow J.B."/>
            <person name="Szollosi G."/>
            <person name="Zifcakova L."/>
            <person name="Stursova M."/>
            <person name="Spatafora J.W."/>
            <person name="Tedersoo L."/>
            <person name="Vaario L.M."/>
            <person name="Yamada A."/>
            <person name="Yan M."/>
            <person name="Wang P."/>
            <person name="Xu J."/>
            <person name="Bruns T."/>
            <person name="Baldrian P."/>
            <person name="Vilgalys R."/>
            <person name="Dunand C."/>
            <person name="Henrissat B."/>
            <person name="Grigoriev I.V."/>
            <person name="Hibbett D."/>
            <person name="Nagy L.G."/>
            <person name="Martin F.M."/>
        </authorList>
    </citation>
    <scope>NUCLEOTIDE SEQUENCE</scope>
    <source>
        <strain evidence="3">UH-Tt-Lm1</strain>
    </source>
</reference>
<name>A0A9P6H556_9AGAM</name>
<feature type="compositionally biased region" description="Low complexity" evidence="1">
    <location>
        <begin position="59"/>
        <end position="72"/>
    </location>
</feature>
<dbReference type="EMBL" id="WIUZ02000018">
    <property type="protein sequence ID" value="KAF9779707.1"/>
    <property type="molecule type" value="Genomic_DNA"/>
</dbReference>
<sequence>MSDPEAEAMRALDHLLLERGMPGVTRVLEKFEARVKSVFPNEVVEIGRPKVPLRRVATSSAVPASATPLLPSGPQRQNQAGTNHPALPPVNAPVQRSHSLPQSAVDCDSSDSSDSEDEHSHPPVRTSSLVKITPSLKTPSVKVPSLKAPSVQVPSLPAPSPKVPSLLAPSLKAPSFPAPSPKVASLPGPSPKVASLPGPSPKVASHPAPSAQSPPFLLPSLSGRGGHTIPTHPRNYINTPPITPIFEERYTDFEDLKHFLQYRGPHSEEDEVIVHPSPGEIGDATGWYYVAVGRRVGVFNNWALVASSIYGIEEPVWNRVETKQIAYNAVTQALKNRSVFVASS</sequence>
<dbReference type="OrthoDB" id="3270804at2759"/>
<feature type="domain" description="Ribonuclease H1 N-terminal" evidence="2">
    <location>
        <begin position="287"/>
        <end position="327"/>
    </location>
</feature>
<evidence type="ECO:0000259" key="2">
    <source>
        <dbReference type="Pfam" id="PF01693"/>
    </source>
</evidence>
<evidence type="ECO:0000313" key="4">
    <source>
        <dbReference type="Proteomes" id="UP000736335"/>
    </source>
</evidence>
<feature type="compositionally biased region" description="Acidic residues" evidence="1">
    <location>
        <begin position="108"/>
        <end position="117"/>
    </location>
</feature>
<reference evidence="3" key="2">
    <citation type="submission" date="2020-11" db="EMBL/GenBank/DDBJ databases">
        <authorList>
            <consortium name="DOE Joint Genome Institute"/>
            <person name="Kuo A."/>
            <person name="Miyauchi S."/>
            <person name="Kiss E."/>
            <person name="Drula E."/>
            <person name="Kohler A."/>
            <person name="Sanchez-Garcia M."/>
            <person name="Andreopoulos B."/>
            <person name="Barry K.W."/>
            <person name="Bonito G."/>
            <person name="Buee M."/>
            <person name="Carver A."/>
            <person name="Chen C."/>
            <person name="Cichocki N."/>
            <person name="Clum A."/>
            <person name="Culley D."/>
            <person name="Crous P.W."/>
            <person name="Fauchery L."/>
            <person name="Girlanda M."/>
            <person name="Hayes R."/>
            <person name="Keri Z."/>
            <person name="Labutti K."/>
            <person name="Lipzen A."/>
            <person name="Lombard V."/>
            <person name="Magnuson J."/>
            <person name="Maillard F."/>
            <person name="Morin E."/>
            <person name="Murat C."/>
            <person name="Nolan M."/>
            <person name="Ohm R."/>
            <person name="Pangilinan J."/>
            <person name="Pereira M."/>
            <person name="Perotto S."/>
            <person name="Peter M."/>
            <person name="Riley R."/>
            <person name="Sitrit Y."/>
            <person name="Stielow B."/>
            <person name="Szollosi G."/>
            <person name="Zifcakova L."/>
            <person name="Stursova M."/>
            <person name="Spatafora J.W."/>
            <person name="Tedersoo L."/>
            <person name="Vaario L.-M."/>
            <person name="Yamada A."/>
            <person name="Yan M."/>
            <person name="Wang P."/>
            <person name="Xu J."/>
            <person name="Bruns T."/>
            <person name="Baldrian P."/>
            <person name="Vilgalys R."/>
            <person name="Henrissat B."/>
            <person name="Grigoriev I.V."/>
            <person name="Hibbett D."/>
            <person name="Nagy L.G."/>
            <person name="Martin F.M."/>
        </authorList>
    </citation>
    <scope>NUCLEOTIDE SEQUENCE</scope>
    <source>
        <strain evidence="3">UH-Tt-Lm1</strain>
    </source>
</reference>
<protein>
    <recommendedName>
        <fullName evidence="2">Ribonuclease H1 N-terminal domain-containing protein</fullName>
    </recommendedName>
</protein>